<evidence type="ECO:0000313" key="1">
    <source>
        <dbReference type="EMBL" id="VDM82347.1"/>
    </source>
</evidence>
<protein>
    <submittedName>
        <fullName evidence="1">Uncharacterized protein</fullName>
    </submittedName>
</protein>
<sequence length="70" mass="7901">MGEEKKAGRWRFNDIRDDEKRGSKFDLLKMLDVLVRNEGKKETELTVGGYELCGIVPFSVRGNNAGAVKQ</sequence>
<dbReference type="EMBL" id="UYYB01117172">
    <property type="protein sequence ID" value="VDM82347.1"/>
    <property type="molecule type" value="Genomic_DNA"/>
</dbReference>
<dbReference type="AlphaFoldDB" id="A0A3P7K1J4"/>
<name>A0A3P7K1J4_STRVU</name>
<accession>A0A3P7K1J4</accession>
<organism evidence="1 2">
    <name type="scientific">Strongylus vulgaris</name>
    <name type="common">Blood worm</name>
    <dbReference type="NCBI Taxonomy" id="40348"/>
    <lineage>
        <taxon>Eukaryota</taxon>
        <taxon>Metazoa</taxon>
        <taxon>Ecdysozoa</taxon>
        <taxon>Nematoda</taxon>
        <taxon>Chromadorea</taxon>
        <taxon>Rhabditida</taxon>
        <taxon>Rhabditina</taxon>
        <taxon>Rhabditomorpha</taxon>
        <taxon>Strongyloidea</taxon>
        <taxon>Strongylidae</taxon>
        <taxon>Strongylus</taxon>
    </lineage>
</organism>
<proteinExistence type="predicted"/>
<reference evidence="1 2" key="1">
    <citation type="submission" date="2018-11" db="EMBL/GenBank/DDBJ databases">
        <authorList>
            <consortium name="Pathogen Informatics"/>
        </authorList>
    </citation>
    <scope>NUCLEOTIDE SEQUENCE [LARGE SCALE GENOMIC DNA]</scope>
</reference>
<keyword evidence="2" id="KW-1185">Reference proteome</keyword>
<evidence type="ECO:0000313" key="2">
    <source>
        <dbReference type="Proteomes" id="UP000270094"/>
    </source>
</evidence>
<dbReference type="Proteomes" id="UP000270094">
    <property type="component" value="Unassembled WGS sequence"/>
</dbReference>
<gene>
    <name evidence="1" type="ORF">SVUK_LOCUS17345</name>
</gene>